<dbReference type="OrthoDB" id="6078042at2759"/>
<dbReference type="GO" id="GO:0061630">
    <property type="term" value="F:ubiquitin protein ligase activity"/>
    <property type="evidence" value="ECO:0007669"/>
    <property type="project" value="TreeGrafter"/>
</dbReference>
<feature type="transmembrane region" description="Helical" evidence="6">
    <location>
        <begin position="828"/>
        <end position="850"/>
    </location>
</feature>
<feature type="compositionally biased region" description="Low complexity" evidence="5">
    <location>
        <begin position="571"/>
        <end position="581"/>
    </location>
</feature>
<keyword evidence="6" id="KW-0472">Membrane</keyword>
<sequence length="922" mass="101430">MPALCIEEYAVEPTVTCYTAGPIFKKMKVLKKFKRRMGLAGRGSSSSNQPPLTFHPVCGDNVRISNDGKVARRAESFCKGIAFSARPIKVGERVCLRLLEVSTNWSGVIRFGFTSQDPAGLRDALPKYACPDLTNKPGYWAKALSERFAEQGSILFYYVDSTGDVHFGINGEERGVFFGGVDTRSQLWGLFDVYGNSTAVEFVDPLAQLNNRVRIVNDLSPGSSTSNSRVLPQAQSSSSQQGQSLQQQSQQPLPQQQRLDSGVERLQPSMAQLALTPRSPDALPLRHHAHTAFAPLPFHRVRGRNVRMNNDRTVAARTETEYSHGYVFTARPLRPGEKLVVQILQTEAMYVGALAFGLTAANPAGLESADLPEDCDLLLDRPEYWVVSKDVAASPQAGDELAFSLTHHGEVTFSRNGASPQIFMHVDHTLQLWAFFDVYGNTAKIRSLGVTPDPTSQSYSQQNASNSPPRRPEPVGRVSHSQLPRASPLVVSLPPSPPSPPTSHGHSTPVPPVPNPRTDTLSGHSTMSSVYSGAYMEPVSATSTLSSLGDLPSAARESKSAFSPPSPLLPSPFGGKPSSSSLISFLQQPSALTSPIARLPPLNAFSQATLSLNDLTQQPKPTLITPSFLRPITLTISLPPPSPPSPSSLPSPPLHHLPHPSPPPHHLHHHLPHHLPPPSLTISPLHLPPPPSPSPHHLPPPPSPSPLTISPLLTISPPPPFGPASSLPRREEREGPARRAVGDFNDSQKSRRCGDHCLRCSFFFVLFSFFFLPFPLLRLILPLIFFRFLFFFVLISLIFLSLPLLLRLILLLLSSFSSSSLSYFPSSIFFLFLFFFVLFSLFFLSLPLLLRLILPLIFFLFFFFILFSLFFLHFPLLLRLILPLLSSFSSSFSSYSPSSLFLFFFISFSHFFLPFPSSSSYS</sequence>
<dbReference type="PROSITE" id="PS51065">
    <property type="entry name" value="NHR"/>
    <property type="match status" value="2"/>
</dbReference>
<feature type="compositionally biased region" description="Polar residues" evidence="5">
    <location>
        <begin position="517"/>
        <end position="527"/>
    </location>
</feature>
<dbReference type="InterPro" id="IPR006573">
    <property type="entry name" value="NHR_dom"/>
</dbReference>
<keyword evidence="6" id="KW-0812">Transmembrane</keyword>
<accession>A0A423TID3</accession>
<feature type="compositionally biased region" description="Low complexity" evidence="5">
    <location>
        <begin position="231"/>
        <end position="257"/>
    </location>
</feature>
<feature type="region of interest" description="Disordered" evidence="5">
    <location>
        <begin position="544"/>
        <end position="582"/>
    </location>
</feature>
<feature type="compositionally biased region" description="Polar residues" evidence="5">
    <location>
        <begin position="220"/>
        <end position="230"/>
    </location>
</feature>
<feature type="region of interest" description="Disordered" evidence="5">
    <location>
        <begin position="722"/>
        <end position="751"/>
    </location>
</feature>
<evidence type="ECO:0000256" key="1">
    <source>
        <dbReference type="ARBA" id="ARBA00022723"/>
    </source>
</evidence>
<comment type="caution">
    <text evidence="8">The sequence shown here is derived from an EMBL/GenBank/DDBJ whole genome shotgun (WGS) entry which is preliminary data.</text>
</comment>
<protein>
    <recommendedName>
        <fullName evidence="7">NHR domain-containing protein</fullName>
    </recommendedName>
</protein>
<name>A0A423TID3_PENVA</name>
<feature type="domain" description="NHR" evidence="7">
    <location>
        <begin position="51"/>
        <end position="205"/>
    </location>
</feature>
<dbReference type="PANTHER" id="PTHR12429:SF6">
    <property type="entry name" value="PROTEIN NEURALIZED"/>
    <property type="match status" value="1"/>
</dbReference>
<feature type="compositionally biased region" description="Low complexity" evidence="5">
    <location>
        <begin position="456"/>
        <end position="467"/>
    </location>
</feature>
<dbReference type="InterPro" id="IPR037962">
    <property type="entry name" value="Neuralized"/>
</dbReference>
<evidence type="ECO:0000259" key="7">
    <source>
        <dbReference type="PROSITE" id="PS51065"/>
    </source>
</evidence>
<organism evidence="8 9">
    <name type="scientific">Penaeus vannamei</name>
    <name type="common">Whiteleg shrimp</name>
    <name type="synonym">Litopenaeus vannamei</name>
    <dbReference type="NCBI Taxonomy" id="6689"/>
    <lineage>
        <taxon>Eukaryota</taxon>
        <taxon>Metazoa</taxon>
        <taxon>Ecdysozoa</taxon>
        <taxon>Arthropoda</taxon>
        <taxon>Crustacea</taxon>
        <taxon>Multicrustacea</taxon>
        <taxon>Malacostraca</taxon>
        <taxon>Eumalacostraca</taxon>
        <taxon>Eucarida</taxon>
        <taxon>Decapoda</taxon>
        <taxon>Dendrobranchiata</taxon>
        <taxon>Penaeoidea</taxon>
        <taxon>Penaeidae</taxon>
        <taxon>Penaeus</taxon>
    </lineage>
</organism>
<reference evidence="8 9" key="2">
    <citation type="submission" date="2019-01" db="EMBL/GenBank/DDBJ databases">
        <title>The decoding of complex shrimp genome reveals the adaptation for benthos swimmer, frequently molting mechanism and breeding impact on genome.</title>
        <authorList>
            <person name="Sun Y."/>
            <person name="Gao Y."/>
            <person name="Yu Y."/>
        </authorList>
    </citation>
    <scope>NUCLEOTIDE SEQUENCE [LARGE SCALE GENOMIC DNA]</scope>
    <source>
        <tissue evidence="8">Muscle</tissue>
    </source>
</reference>
<evidence type="ECO:0000256" key="2">
    <source>
        <dbReference type="ARBA" id="ARBA00022737"/>
    </source>
</evidence>
<dbReference type="GO" id="GO:0008270">
    <property type="term" value="F:zinc ion binding"/>
    <property type="evidence" value="ECO:0007669"/>
    <property type="project" value="UniProtKB-KW"/>
</dbReference>
<keyword evidence="9" id="KW-1185">Reference proteome</keyword>
<feature type="region of interest" description="Disordered" evidence="5">
    <location>
        <begin position="449"/>
        <end position="527"/>
    </location>
</feature>
<evidence type="ECO:0000313" key="9">
    <source>
        <dbReference type="Proteomes" id="UP000283509"/>
    </source>
</evidence>
<evidence type="ECO:0000256" key="6">
    <source>
        <dbReference type="SAM" id="Phobius"/>
    </source>
</evidence>
<feature type="compositionally biased region" description="Pro residues" evidence="5">
    <location>
        <begin position="638"/>
        <end position="664"/>
    </location>
</feature>
<dbReference type="Proteomes" id="UP000283509">
    <property type="component" value="Unassembled WGS sequence"/>
</dbReference>
<feature type="transmembrane region" description="Helical" evidence="6">
    <location>
        <begin position="894"/>
        <end position="913"/>
    </location>
</feature>
<feature type="transmembrane region" description="Helical" evidence="6">
    <location>
        <begin position="857"/>
        <end position="882"/>
    </location>
</feature>
<keyword evidence="6" id="KW-1133">Transmembrane helix</keyword>
<feature type="compositionally biased region" description="Basic and acidic residues" evidence="5">
    <location>
        <begin position="728"/>
        <end position="751"/>
    </location>
</feature>
<dbReference type="FunFam" id="2.60.120.920:FF:000005">
    <property type="entry name" value="Putative E3 ubiquitin-protein ligase NEURL1B"/>
    <property type="match status" value="2"/>
</dbReference>
<dbReference type="AlphaFoldDB" id="A0A423TID3"/>
<evidence type="ECO:0000256" key="5">
    <source>
        <dbReference type="SAM" id="MobiDB-lite"/>
    </source>
</evidence>
<feature type="transmembrane region" description="Helical" evidence="6">
    <location>
        <begin position="788"/>
        <end position="816"/>
    </location>
</feature>
<dbReference type="PANTHER" id="PTHR12429">
    <property type="entry name" value="NEURALIZED"/>
    <property type="match status" value="1"/>
</dbReference>
<proteinExistence type="predicted"/>
<feature type="compositionally biased region" description="Pro residues" evidence="5">
    <location>
        <begin position="686"/>
        <end position="703"/>
    </location>
</feature>
<dbReference type="Gene3D" id="2.60.120.920">
    <property type="match status" value="2"/>
</dbReference>
<feature type="transmembrane region" description="Helical" evidence="6">
    <location>
        <begin position="761"/>
        <end position="781"/>
    </location>
</feature>
<dbReference type="InterPro" id="IPR043136">
    <property type="entry name" value="B30.2/SPRY_sf"/>
</dbReference>
<feature type="region of interest" description="Disordered" evidence="5">
    <location>
        <begin position="218"/>
        <end position="261"/>
    </location>
</feature>
<feature type="region of interest" description="Disordered" evidence="5">
    <location>
        <begin position="635"/>
        <end position="703"/>
    </location>
</feature>
<feature type="domain" description="NHR" evidence="7">
    <location>
        <begin position="295"/>
        <end position="450"/>
    </location>
</feature>
<keyword evidence="2" id="KW-0677">Repeat</keyword>
<keyword evidence="4" id="KW-0862">Zinc</keyword>
<dbReference type="EMBL" id="QCYY01001686">
    <property type="protein sequence ID" value="ROT76202.1"/>
    <property type="molecule type" value="Genomic_DNA"/>
</dbReference>
<evidence type="ECO:0000256" key="3">
    <source>
        <dbReference type="ARBA" id="ARBA00022771"/>
    </source>
</evidence>
<dbReference type="SMART" id="SM00588">
    <property type="entry name" value="NEUZ"/>
    <property type="match status" value="2"/>
</dbReference>
<keyword evidence="1" id="KW-0479">Metal-binding</keyword>
<keyword evidence="3" id="KW-0863">Zinc-finger</keyword>
<reference evidence="8 9" key="1">
    <citation type="submission" date="2018-04" db="EMBL/GenBank/DDBJ databases">
        <authorList>
            <person name="Zhang X."/>
            <person name="Yuan J."/>
            <person name="Li F."/>
            <person name="Xiang J."/>
        </authorList>
    </citation>
    <scope>NUCLEOTIDE SEQUENCE [LARGE SCALE GENOMIC DNA]</scope>
    <source>
        <tissue evidence="8">Muscle</tissue>
    </source>
</reference>
<dbReference type="Pfam" id="PF07177">
    <property type="entry name" value="Neuralized"/>
    <property type="match status" value="2"/>
</dbReference>
<gene>
    <name evidence="8" type="ORF">C7M84_005270</name>
</gene>
<dbReference type="STRING" id="6689.A0A423TID3"/>
<evidence type="ECO:0000313" key="8">
    <source>
        <dbReference type="EMBL" id="ROT76202.1"/>
    </source>
</evidence>
<evidence type="ECO:0000256" key="4">
    <source>
        <dbReference type="ARBA" id="ARBA00022833"/>
    </source>
</evidence>